<reference evidence="8" key="1">
    <citation type="submission" date="2021-01" db="EMBL/GenBank/DDBJ databases">
        <authorList>
            <person name="Corre E."/>
            <person name="Pelletier E."/>
            <person name="Niang G."/>
            <person name="Scheremetjew M."/>
            <person name="Finn R."/>
            <person name="Kale V."/>
            <person name="Holt S."/>
            <person name="Cochrane G."/>
            <person name="Meng A."/>
            <person name="Brown T."/>
            <person name="Cohen L."/>
        </authorList>
    </citation>
    <scope>NUCLEOTIDE SEQUENCE</scope>
    <source>
        <strain evidence="8">OF101</strain>
    </source>
</reference>
<evidence type="ECO:0000256" key="5">
    <source>
        <dbReference type="PROSITE-ProRule" id="PRU00134"/>
    </source>
</evidence>
<dbReference type="PROSITE" id="PS50865">
    <property type="entry name" value="ZF_MYND_2"/>
    <property type="match status" value="1"/>
</dbReference>
<accession>A0A7S1KWD7</accession>
<dbReference type="Gene3D" id="3.90.550.20">
    <property type="match status" value="1"/>
</dbReference>
<evidence type="ECO:0000259" key="7">
    <source>
        <dbReference type="PROSITE" id="PS50865"/>
    </source>
</evidence>
<dbReference type="InterPro" id="IPR029044">
    <property type="entry name" value="Nucleotide-diphossugar_trans"/>
</dbReference>
<dbReference type="InterPro" id="IPR002893">
    <property type="entry name" value="Znf_MYND"/>
</dbReference>
<dbReference type="GO" id="GO:0016020">
    <property type="term" value="C:membrane"/>
    <property type="evidence" value="ECO:0007669"/>
    <property type="project" value="GOC"/>
</dbReference>
<organism evidence="8">
    <name type="scientific">Alexandrium catenella</name>
    <name type="common">Red tide dinoflagellate</name>
    <name type="synonym">Gonyaulax catenella</name>
    <dbReference type="NCBI Taxonomy" id="2925"/>
    <lineage>
        <taxon>Eukaryota</taxon>
        <taxon>Sar</taxon>
        <taxon>Alveolata</taxon>
        <taxon>Dinophyceae</taxon>
        <taxon>Gonyaulacales</taxon>
        <taxon>Pyrocystaceae</taxon>
        <taxon>Alexandrium</taxon>
    </lineage>
</organism>
<dbReference type="GO" id="GO:0008270">
    <property type="term" value="F:zinc ion binding"/>
    <property type="evidence" value="ECO:0007669"/>
    <property type="project" value="UniProtKB-KW"/>
</dbReference>
<dbReference type="PANTHER" id="PTHR32385:SF23">
    <property type="entry name" value="NUCLEOTIDE-DIPHOSPHO-SUGAR TRANSFERASE"/>
    <property type="match status" value="1"/>
</dbReference>
<proteinExistence type="predicted"/>
<dbReference type="PROSITE" id="PS01360">
    <property type="entry name" value="ZF_MYND_1"/>
    <property type="match status" value="1"/>
</dbReference>
<keyword evidence="4" id="KW-0862">Zinc</keyword>
<dbReference type="SUPFAM" id="SSF144232">
    <property type="entry name" value="HIT/MYND zinc finger-like"/>
    <property type="match status" value="1"/>
</dbReference>
<dbReference type="GO" id="GO:0051999">
    <property type="term" value="P:mannosyl-inositol phosphorylceramide biosynthetic process"/>
    <property type="evidence" value="ECO:0007669"/>
    <property type="project" value="TreeGrafter"/>
</dbReference>
<sequence>MADSAAVSSPAGDGGQAAAGDEDDSPRGLLGALLAARRPELKGCWRSVVVEACAGCAADTPPHLCSRCRRVAYCCADCQRQHWPVHKSSCSGASPQKPVRYVHTVWGLWDAESLPGNCRASRAAAARLLPSSRLVIWDRNAVESLLCDEWKEVWHALPRRVCQADIARYLIALHVGGLYLDADAELLKVPPEGSWKLLLLMEHKVPDVKYLGPRESPHLLRMAQFMFATAPQHGFWRSVLELSLGRCRERLQEGGEWEDGDVLWATGPDVVTTVFHERFHHDDSIEVRAAREFVRHECKGAWRRGADRSDY</sequence>
<keyword evidence="3 5" id="KW-0863">Zinc-finger</keyword>
<dbReference type="Pfam" id="PF01753">
    <property type="entry name" value="zf-MYND"/>
    <property type="match status" value="1"/>
</dbReference>
<dbReference type="Pfam" id="PF04488">
    <property type="entry name" value="Gly_transf_sug"/>
    <property type="match status" value="1"/>
</dbReference>
<feature type="domain" description="MYND-type" evidence="7">
    <location>
        <begin position="53"/>
        <end position="90"/>
    </location>
</feature>
<dbReference type="GO" id="GO:0000030">
    <property type="term" value="F:mannosyltransferase activity"/>
    <property type="evidence" value="ECO:0007669"/>
    <property type="project" value="TreeGrafter"/>
</dbReference>
<evidence type="ECO:0000256" key="4">
    <source>
        <dbReference type="ARBA" id="ARBA00022833"/>
    </source>
</evidence>
<dbReference type="InterPro" id="IPR051706">
    <property type="entry name" value="Glycosyltransferase_domain"/>
</dbReference>
<dbReference type="InterPro" id="IPR007577">
    <property type="entry name" value="GlycoTrfase_DXD_sugar-bd_CS"/>
</dbReference>
<dbReference type="EMBL" id="HBGE01001917">
    <property type="protein sequence ID" value="CAD9087650.1"/>
    <property type="molecule type" value="Transcribed_RNA"/>
</dbReference>
<feature type="region of interest" description="Disordered" evidence="6">
    <location>
        <begin position="1"/>
        <end position="24"/>
    </location>
</feature>
<keyword evidence="1" id="KW-0808">Transferase</keyword>
<protein>
    <recommendedName>
        <fullName evidence="7">MYND-type domain-containing protein</fullName>
    </recommendedName>
</protein>
<name>A0A7S1KWD7_ALECA</name>
<dbReference type="PANTHER" id="PTHR32385">
    <property type="entry name" value="MANNOSYL PHOSPHORYLINOSITOL CERAMIDE SYNTHASE"/>
    <property type="match status" value="1"/>
</dbReference>
<dbReference type="SUPFAM" id="SSF53448">
    <property type="entry name" value="Nucleotide-diphospho-sugar transferases"/>
    <property type="match status" value="1"/>
</dbReference>
<keyword evidence="2" id="KW-0479">Metal-binding</keyword>
<dbReference type="AlphaFoldDB" id="A0A7S1KWD7"/>
<evidence type="ECO:0000256" key="3">
    <source>
        <dbReference type="ARBA" id="ARBA00022771"/>
    </source>
</evidence>
<dbReference type="Gene3D" id="6.10.140.2220">
    <property type="match status" value="1"/>
</dbReference>
<evidence type="ECO:0000256" key="1">
    <source>
        <dbReference type="ARBA" id="ARBA00022679"/>
    </source>
</evidence>
<evidence type="ECO:0000313" key="8">
    <source>
        <dbReference type="EMBL" id="CAD9087650.1"/>
    </source>
</evidence>
<evidence type="ECO:0000256" key="6">
    <source>
        <dbReference type="SAM" id="MobiDB-lite"/>
    </source>
</evidence>
<evidence type="ECO:0000256" key="2">
    <source>
        <dbReference type="ARBA" id="ARBA00022723"/>
    </source>
</evidence>
<gene>
    <name evidence="8" type="ORF">ACAT0790_LOCUS1173</name>
</gene>